<dbReference type="CDD" id="cd14235">
    <property type="entry name" value="GAT_GGA_fungi"/>
    <property type="match status" value="1"/>
</dbReference>
<keyword evidence="14" id="KW-1185">Reference proteome</keyword>
<evidence type="ECO:0000259" key="11">
    <source>
        <dbReference type="PROSITE" id="PS50180"/>
    </source>
</evidence>
<dbReference type="GO" id="GO:0005829">
    <property type="term" value="C:cytosol"/>
    <property type="evidence" value="ECO:0007669"/>
    <property type="project" value="GOC"/>
</dbReference>
<dbReference type="InterPro" id="IPR013041">
    <property type="entry name" value="Clathrin_app_Ig-like_sf"/>
</dbReference>
<dbReference type="Pfam" id="PF00790">
    <property type="entry name" value="VHS"/>
    <property type="match status" value="1"/>
</dbReference>
<dbReference type="SUPFAM" id="SSF49348">
    <property type="entry name" value="Clathrin adaptor appendage domain"/>
    <property type="match status" value="1"/>
</dbReference>
<dbReference type="STRING" id="683960.A0A1E3P6I8"/>
<dbReference type="PANTHER" id="PTHR47180">
    <property type="entry name" value="ADP-RIBOSYLATION FACTOR-BINDING PROTEIN GGA1-RELATED"/>
    <property type="match status" value="1"/>
</dbReference>
<dbReference type="PANTHER" id="PTHR47180:SF1">
    <property type="entry name" value="ADP-RIBOSYLATION FACTOR-BINDING PROTEIN GGA1-RELATED"/>
    <property type="match status" value="1"/>
</dbReference>
<reference evidence="13 14" key="1">
    <citation type="journal article" date="2016" name="Proc. Natl. Acad. Sci. U.S.A.">
        <title>Comparative genomics of biotechnologically important yeasts.</title>
        <authorList>
            <person name="Riley R."/>
            <person name="Haridas S."/>
            <person name="Wolfe K.H."/>
            <person name="Lopes M.R."/>
            <person name="Hittinger C.T."/>
            <person name="Goeker M."/>
            <person name="Salamov A.A."/>
            <person name="Wisecaver J.H."/>
            <person name="Long T.M."/>
            <person name="Calvey C.H."/>
            <person name="Aerts A.L."/>
            <person name="Barry K.W."/>
            <person name="Choi C."/>
            <person name="Clum A."/>
            <person name="Coughlan A.Y."/>
            <person name="Deshpande S."/>
            <person name="Douglass A.P."/>
            <person name="Hanson S.J."/>
            <person name="Klenk H.-P."/>
            <person name="LaButti K.M."/>
            <person name="Lapidus A."/>
            <person name="Lindquist E.A."/>
            <person name="Lipzen A.M."/>
            <person name="Meier-Kolthoff J.P."/>
            <person name="Ohm R.A."/>
            <person name="Otillar R.P."/>
            <person name="Pangilinan J.L."/>
            <person name="Peng Y."/>
            <person name="Rokas A."/>
            <person name="Rosa C.A."/>
            <person name="Scheuner C."/>
            <person name="Sibirny A.A."/>
            <person name="Slot J.C."/>
            <person name="Stielow J.B."/>
            <person name="Sun H."/>
            <person name="Kurtzman C.P."/>
            <person name="Blackwell M."/>
            <person name="Grigoriev I.V."/>
            <person name="Jeffries T.W."/>
        </authorList>
    </citation>
    <scope>NUCLEOTIDE SEQUENCE [LARGE SCALE GENOMIC DNA]</scope>
    <source>
        <strain evidence="14">ATCC 58044 / CBS 1984 / NCYC 433 / NRRL Y-366-8</strain>
    </source>
</reference>
<sequence>MSYQERQHQSSSSSLVRKIYRACRSTLAEPDLALNLAVADYVNDKQGGAPREAAVTIVNLINSRDSHTSIFALNLLDVLVKNCGYPFHLQISRKEFLNELVKRFPERPPVRYSRPQRLILGQIEEWNQTLCKTSRYKEDLGFIRDMHRLLSYKGYVFPEVKAEDASVLNPSDNLKSVAEIQKEEAVAQAAKLQELVRRGRPSDLKEANKLMKIMAGFKDDNLVDSRAQVAEDLDRLKRKADIFNEMLSASEKTGHIDTSDETLVELYSSLKVAQPKIQKIIEEEQDDEEAVQDLLKINDTVNSLVEKYNLLKAGDVQNASKLHVASAGSNVKESLNLIDFDDEETSPAPESSKQSGGVDDLLGELGSLSFGNNTTSSSTNNFGSGGDITLDFSSNQPSRATSPNYDIFNQLSSNTSSTSAAPTANPTIASSNQNAFASLDTSLIGSFASPQQNQNQQHSSTSPRSTVNESQHLKFELELKKESSNTVLAKAIFSNIGTFAISNLQFLIAVPKSLSLRLEPQSGSFLGSYAKDAVTQVFRIDSNNPSAPLKIKWKLNYVVNGSDVEETSTYTFPSTI</sequence>
<dbReference type="GO" id="GO:0006896">
    <property type="term" value="P:Golgi to vacuole transport"/>
    <property type="evidence" value="ECO:0007669"/>
    <property type="project" value="TreeGrafter"/>
</dbReference>
<evidence type="ECO:0008006" key="15">
    <source>
        <dbReference type="Google" id="ProtNLM"/>
    </source>
</evidence>
<evidence type="ECO:0000256" key="8">
    <source>
        <dbReference type="SAM" id="Coils"/>
    </source>
</evidence>
<keyword evidence="2" id="KW-0813">Transport</keyword>
<dbReference type="SUPFAM" id="SSF48464">
    <property type="entry name" value="ENTH/VHS domain"/>
    <property type="match status" value="1"/>
</dbReference>
<evidence type="ECO:0000259" key="12">
    <source>
        <dbReference type="PROSITE" id="PS50909"/>
    </source>
</evidence>
<evidence type="ECO:0000259" key="10">
    <source>
        <dbReference type="PROSITE" id="PS50179"/>
    </source>
</evidence>
<dbReference type="GO" id="GO:0005802">
    <property type="term" value="C:trans-Golgi network"/>
    <property type="evidence" value="ECO:0007669"/>
    <property type="project" value="TreeGrafter"/>
</dbReference>
<protein>
    <recommendedName>
        <fullName evidence="15">VHS domain-containing protein</fullName>
    </recommendedName>
</protein>
<evidence type="ECO:0000313" key="13">
    <source>
        <dbReference type="EMBL" id="ODQ60467.1"/>
    </source>
</evidence>
<evidence type="ECO:0000313" key="14">
    <source>
        <dbReference type="Proteomes" id="UP000094112"/>
    </source>
</evidence>
<evidence type="ECO:0000256" key="9">
    <source>
        <dbReference type="SAM" id="MobiDB-lite"/>
    </source>
</evidence>
<dbReference type="CDD" id="cd16998">
    <property type="entry name" value="VHS_GGA_fungi"/>
    <property type="match status" value="1"/>
</dbReference>
<dbReference type="GO" id="GO:0043328">
    <property type="term" value="P:protein transport to vacuole involved in ubiquitin-dependent protein catabolic process via the multivesicular body sorting pathway"/>
    <property type="evidence" value="ECO:0007669"/>
    <property type="project" value="TreeGrafter"/>
</dbReference>
<dbReference type="GO" id="GO:0043130">
    <property type="term" value="F:ubiquitin binding"/>
    <property type="evidence" value="ECO:0007669"/>
    <property type="project" value="InterPro"/>
</dbReference>
<dbReference type="GO" id="GO:0006895">
    <property type="term" value="P:Golgi to endosome transport"/>
    <property type="evidence" value="ECO:0007669"/>
    <property type="project" value="UniProtKB-ARBA"/>
</dbReference>
<evidence type="ECO:0000256" key="5">
    <source>
        <dbReference type="ARBA" id="ARBA00023054"/>
    </source>
</evidence>
<evidence type="ECO:0000256" key="3">
    <source>
        <dbReference type="ARBA" id="ARBA00022927"/>
    </source>
</evidence>
<dbReference type="OrthoDB" id="2018246at2759"/>
<dbReference type="FunFam" id="1.25.40.90:FF:000008">
    <property type="entry name" value="VHS domain protein"/>
    <property type="match status" value="1"/>
</dbReference>
<keyword evidence="3" id="KW-0653">Protein transport</keyword>
<dbReference type="Gene3D" id="2.60.40.1230">
    <property type="match status" value="1"/>
</dbReference>
<evidence type="ECO:0000256" key="2">
    <source>
        <dbReference type="ARBA" id="ARBA00022448"/>
    </source>
</evidence>
<accession>A0A1E3P6I8</accession>
<dbReference type="SUPFAM" id="SSF89009">
    <property type="entry name" value="GAT-like domain"/>
    <property type="match status" value="1"/>
</dbReference>
<feature type="coiled-coil region" evidence="8">
    <location>
        <begin position="226"/>
        <end position="253"/>
    </location>
</feature>
<dbReference type="Pfam" id="PF03127">
    <property type="entry name" value="GAT"/>
    <property type="match status" value="1"/>
</dbReference>
<dbReference type="InterPro" id="IPR052653">
    <property type="entry name" value="ARF-binding"/>
</dbReference>
<dbReference type="Gene3D" id="1.25.40.90">
    <property type="match status" value="1"/>
</dbReference>
<dbReference type="GeneID" id="30202934"/>
<feature type="region of interest" description="Disordered" evidence="9">
    <location>
        <begin position="450"/>
        <end position="469"/>
    </location>
</feature>
<dbReference type="RefSeq" id="XP_019039674.1">
    <property type="nucleotide sequence ID" value="XM_019185688.1"/>
</dbReference>
<dbReference type="FunFam" id="1.20.5.170:FF:000024">
    <property type="entry name" value="VHS domain-containing protein"/>
    <property type="match status" value="1"/>
</dbReference>
<comment type="subunit">
    <text evidence="7">Binds to ARF1 and ARF2.</text>
</comment>
<dbReference type="InterPro" id="IPR008152">
    <property type="entry name" value="Clathrin_a/b/g-adaptin_app_Ig"/>
</dbReference>
<dbReference type="SMART" id="SM00288">
    <property type="entry name" value="VHS"/>
    <property type="match status" value="1"/>
</dbReference>
<keyword evidence="5 8" id="KW-0175">Coiled coil</keyword>
<feature type="compositionally biased region" description="Polar residues" evidence="9">
    <location>
        <begin position="391"/>
        <end position="409"/>
    </location>
</feature>
<dbReference type="FunFam" id="1.20.58.160:FF:000003">
    <property type="entry name" value="VHS domain protein"/>
    <property type="match status" value="1"/>
</dbReference>
<feature type="compositionally biased region" description="Polar residues" evidence="9">
    <location>
        <begin position="458"/>
        <end position="469"/>
    </location>
</feature>
<comment type="subcellular location">
    <subcellularLocation>
        <location evidence="1">Golgi apparatus</location>
        <location evidence="1">trans-Golgi network</location>
    </subcellularLocation>
</comment>
<dbReference type="InterPro" id="IPR008153">
    <property type="entry name" value="GAE_dom"/>
</dbReference>
<dbReference type="Pfam" id="PF02883">
    <property type="entry name" value="Alpha_adaptinC2"/>
    <property type="match status" value="1"/>
</dbReference>
<dbReference type="Gene3D" id="1.20.58.160">
    <property type="match status" value="1"/>
</dbReference>
<dbReference type="GO" id="GO:0035091">
    <property type="term" value="F:phosphatidylinositol binding"/>
    <property type="evidence" value="ECO:0007669"/>
    <property type="project" value="InterPro"/>
</dbReference>
<feature type="domain" description="GAE" evidence="11">
    <location>
        <begin position="460"/>
        <end position="574"/>
    </location>
</feature>
<dbReference type="InterPro" id="IPR008942">
    <property type="entry name" value="ENTH_VHS"/>
</dbReference>
<keyword evidence="4" id="KW-0333">Golgi apparatus</keyword>
<evidence type="ECO:0000256" key="7">
    <source>
        <dbReference type="ARBA" id="ARBA00065344"/>
    </source>
</evidence>
<dbReference type="EMBL" id="KV454210">
    <property type="protein sequence ID" value="ODQ60467.1"/>
    <property type="molecule type" value="Genomic_DNA"/>
</dbReference>
<evidence type="ECO:0000256" key="4">
    <source>
        <dbReference type="ARBA" id="ARBA00023034"/>
    </source>
</evidence>
<dbReference type="Proteomes" id="UP000094112">
    <property type="component" value="Unassembled WGS sequence"/>
</dbReference>
<organism evidence="13 14">
    <name type="scientific">Wickerhamomyces anomalus (strain ATCC 58044 / CBS 1984 / NCYC 433 / NRRL Y-366-8)</name>
    <name type="common">Yeast</name>
    <name type="synonym">Hansenula anomala</name>
    <dbReference type="NCBI Taxonomy" id="683960"/>
    <lineage>
        <taxon>Eukaryota</taxon>
        <taxon>Fungi</taxon>
        <taxon>Dikarya</taxon>
        <taxon>Ascomycota</taxon>
        <taxon>Saccharomycotina</taxon>
        <taxon>Saccharomycetes</taxon>
        <taxon>Phaffomycetales</taxon>
        <taxon>Wickerhamomycetaceae</taxon>
        <taxon>Wickerhamomyces</taxon>
    </lineage>
</organism>
<gene>
    <name evidence="13" type="ORF">WICANDRAFT_84319</name>
</gene>
<name>A0A1E3P6I8_WICAA</name>
<dbReference type="SMART" id="SM00809">
    <property type="entry name" value="Alpha_adaptinC2"/>
    <property type="match status" value="1"/>
</dbReference>
<dbReference type="InterPro" id="IPR002014">
    <property type="entry name" value="VHS_dom"/>
</dbReference>
<feature type="compositionally biased region" description="Low complexity" evidence="9">
    <location>
        <begin position="366"/>
        <end position="382"/>
    </location>
</feature>
<dbReference type="InterPro" id="IPR004152">
    <property type="entry name" value="GAT_dom"/>
</dbReference>
<proteinExistence type="predicted"/>
<evidence type="ECO:0000256" key="1">
    <source>
        <dbReference type="ARBA" id="ARBA00004601"/>
    </source>
</evidence>
<dbReference type="PROSITE" id="PS50180">
    <property type="entry name" value="GAE"/>
    <property type="match status" value="1"/>
</dbReference>
<feature type="region of interest" description="Disordered" evidence="9">
    <location>
        <begin position="342"/>
        <end position="409"/>
    </location>
</feature>
<feature type="domain" description="VHS" evidence="10">
    <location>
        <begin position="22"/>
        <end position="158"/>
    </location>
</feature>
<evidence type="ECO:0000256" key="6">
    <source>
        <dbReference type="ARBA" id="ARBA00053552"/>
    </source>
</evidence>
<dbReference type="InterPro" id="IPR038425">
    <property type="entry name" value="GAT_sf"/>
</dbReference>
<comment type="function">
    <text evidence="6">May play a role in the regulation of membrane traffic through the trans-Golgi network.</text>
</comment>
<dbReference type="AlphaFoldDB" id="A0A1E3P6I8"/>
<dbReference type="PROSITE" id="PS50179">
    <property type="entry name" value="VHS"/>
    <property type="match status" value="1"/>
</dbReference>
<dbReference type="PROSITE" id="PS50909">
    <property type="entry name" value="GAT"/>
    <property type="match status" value="1"/>
</dbReference>
<feature type="domain" description="GAT" evidence="12">
    <location>
        <begin position="185"/>
        <end position="313"/>
    </location>
</feature>